<protein>
    <submittedName>
        <fullName evidence="1">Uncharacterized protein</fullName>
    </submittedName>
</protein>
<name>Q1ZM85_PHOAS</name>
<sequence>MKIKMCLVTVTFVIPAFIIVLDFFQIDKKFDVLLWNNFHEDHENLSNNTRYENYFLCSLELLTLQFPCIPEAIEVLPKNVELIETGKNAEITFTSEELTYSSKRSQLHSTLGVTKSILGFLGEGRSTVSVGNWINYIVTTFKGEPITLHDRFCRLIDLAGVCRAIKRDVGSLIIASRRYLTAQGTKYSFKVQEYIIIKKEEKEKQYWENLFKGQYLLLDELVKGYVSENEKKSHYHQQHTERTQSYIIKTLINSIEAEVHKSLFKLLSTSGQEGKVFGPLITYSCRDEADDLMSLYDVQESDNDRPVSTPSQETANRFFSRLHRCHQHQFDSVLEIMDSFLKDEAYSHEVESLHDLFNKVIVSKRSILETANHNLNELNLALQDEILVNRFSLIDYLFDSGVIEKTHYLFIEQSEKPSSNN</sequence>
<gene>
    <name evidence="1" type="ORF">VAS14_16277</name>
</gene>
<dbReference type="eggNOG" id="ENOG5031P4V">
    <property type="taxonomic scope" value="Bacteria"/>
</dbReference>
<dbReference type="HOGENOM" id="CLU_663670_0_0_6"/>
<evidence type="ECO:0000313" key="1">
    <source>
        <dbReference type="EMBL" id="EAS63355.1"/>
    </source>
</evidence>
<dbReference type="AlphaFoldDB" id="Q1ZM85"/>
<dbReference type="Proteomes" id="UP000001603">
    <property type="component" value="Unassembled WGS sequence"/>
</dbReference>
<comment type="caution">
    <text evidence="1">The sequence shown here is derived from an EMBL/GenBank/DDBJ whole genome shotgun (WGS) entry which is preliminary data.</text>
</comment>
<accession>Q1ZM85</accession>
<proteinExistence type="predicted"/>
<dbReference type="EMBL" id="AAOJ01000008">
    <property type="protein sequence ID" value="EAS63355.1"/>
    <property type="molecule type" value="Genomic_DNA"/>
</dbReference>
<dbReference type="RefSeq" id="WP_005366926.1">
    <property type="nucleotide sequence ID" value="NZ_CH902599.1"/>
</dbReference>
<organism evidence="1 2">
    <name type="scientific">Photobacterium angustum (strain S14 / CCUG 15956)</name>
    <name type="common">Vibrio sp. (strain S14 / CCUG 15956)</name>
    <dbReference type="NCBI Taxonomy" id="314292"/>
    <lineage>
        <taxon>Bacteria</taxon>
        <taxon>Pseudomonadati</taxon>
        <taxon>Pseudomonadota</taxon>
        <taxon>Gammaproteobacteria</taxon>
        <taxon>Vibrionales</taxon>
        <taxon>Vibrionaceae</taxon>
        <taxon>Photobacterium</taxon>
    </lineage>
</organism>
<evidence type="ECO:0000313" key="2">
    <source>
        <dbReference type="Proteomes" id="UP000001603"/>
    </source>
</evidence>
<reference evidence="1 2" key="1">
    <citation type="journal article" date="2009" name="Proc. Natl. Acad. Sci. U.S.A.">
        <title>The genomic basis of trophic strategy in marine bacteria.</title>
        <authorList>
            <person name="Lauro F.M."/>
            <person name="McDougald D."/>
            <person name="Thomas T."/>
            <person name="Williams T.J."/>
            <person name="Egan S."/>
            <person name="Rice S."/>
            <person name="DeMaere M.Z."/>
            <person name="Ting L."/>
            <person name="Ertan H."/>
            <person name="Johnson J."/>
            <person name="Ferriera S."/>
            <person name="Lapidus A."/>
            <person name="Anderson I."/>
            <person name="Kyrpides N."/>
            <person name="Munk A.C."/>
            <person name="Detter C."/>
            <person name="Han C.S."/>
            <person name="Brown M.V."/>
            <person name="Robb F.T."/>
            <person name="Kjelleberg S."/>
            <person name="Cavicchioli R."/>
        </authorList>
    </citation>
    <scope>NUCLEOTIDE SEQUENCE [LARGE SCALE GENOMIC DNA]</scope>
    <source>
        <strain evidence="1 2">S14</strain>
    </source>
</reference>